<feature type="domain" description="Glycoside hydrolase family 2 immunoglobulin-like beta-sandwich" evidence="3">
    <location>
        <begin position="204"/>
        <end position="306"/>
    </location>
</feature>
<evidence type="ECO:0000259" key="4">
    <source>
        <dbReference type="Pfam" id="PF02837"/>
    </source>
</evidence>
<gene>
    <name evidence="5" type="ORF">PJIAN_1162</name>
</gene>
<evidence type="ECO:0000313" key="5">
    <source>
        <dbReference type="EMBL" id="GAT61582.1"/>
    </source>
</evidence>
<name>A0A170Y7Y4_9BACT</name>
<evidence type="ECO:0000256" key="1">
    <source>
        <dbReference type="ARBA" id="ARBA00007401"/>
    </source>
</evidence>
<protein>
    <submittedName>
        <fullName evidence="5">Glycosyl hydrolases family 2</fullName>
    </submittedName>
</protein>
<dbReference type="SUPFAM" id="SSF49785">
    <property type="entry name" value="Galactose-binding domain-like"/>
    <property type="match status" value="1"/>
</dbReference>
<dbReference type="STRING" id="681398.PJIAN_1162"/>
<dbReference type="InterPro" id="IPR051913">
    <property type="entry name" value="GH2_Domain-Containing"/>
</dbReference>
<dbReference type="SUPFAM" id="SSF51445">
    <property type="entry name" value="(Trans)glycosidases"/>
    <property type="match status" value="1"/>
</dbReference>
<dbReference type="InterPro" id="IPR006104">
    <property type="entry name" value="Glyco_hydro_2_N"/>
</dbReference>
<evidence type="ECO:0000313" key="6">
    <source>
        <dbReference type="Proteomes" id="UP000076586"/>
    </source>
</evidence>
<organism evidence="5 6">
    <name type="scientific">Paludibacter jiangxiensis</name>
    <dbReference type="NCBI Taxonomy" id="681398"/>
    <lineage>
        <taxon>Bacteria</taxon>
        <taxon>Pseudomonadati</taxon>
        <taxon>Bacteroidota</taxon>
        <taxon>Bacteroidia</taxon>
        <taxon>Bacteroidales</taxon>
        <taxon>Paludibacteraceae</taxon>
        <taxon>Paludibacter</taxon>
    </lineage>
</organism>
<dbReference type="AlphaFoldDB" id="A0A170Y7Y4"/>
<reference evidence="6" key="2">
    <citation type="journal article" date="2017" name="Genome Announc.">
        <title>Draft genome sequence of Paludibacter jiangxiensis NM7(T), a propionate-producing fermentative bacterium.</title>
        <authorList>
            <person name="Qiu Y.-L."/>
            <person name="Tourlousse D.M."/>
            <person name="Matsuura N."/>
            <person name="Ohashi A."/>
            <person name="Sekiguchi Y."/>
        </authorList>
    </citation>
    <scope>NUCLEOTIDE SEQUENCE [LARGE SCALE GENOMIC DNA]</scope>
    <source>
        <strain evidence="6">NM7</strain>
    </source>
</reference>
<dbReference type="EMBL" id="BDCR01000001">
    <property type="protein sequence ID" value="GAT61582.1"/>
    <property type="molecule type" value="Genomic_DNA"/>
</dbReference>
<dbReference type="InterPro" id="IPR013783">
    <property type="entry name" value="Ig-like_fold"/>
</dbReference>
<dbReference type="InterPro" id="IPR017853">
    <property type="entry name" value="GH"/>
</dbReference>
<dbReference type="Gene3D" id="2.60.40.10">
    <property type="entry name" value="Immunoglobulins"/>
    <property type="match status" value="1"/>
</dbReference>
<comment type="similarity">
    <text evidence="1">Belongs to the glycosyl hydrolase 2 family.</text>
</comment>
<comment type="caution">
    <text evidence="5">The sequence shown here is derived from an EMBL/GenBank/DDBJ whole genome shotgun (WGS) entry which is preliminary data.</text>
</comment>
<sequence length="938" mass="106089">MTSLRKAPRLKPFVFLLLCIPALFSFKAADKQYRETIDLSGRWQFAPDEKNANIGQKLLSPTFADSILLPGTTDTNHKGKKNDTRTTMHLNRNYVYEGQAWYRKEVVIPANWENRSICLFMERTKPTKVWVDGQFAGESILLESPQEYDLSRLLTPGRHIITLCIDNNAKRTPYGGVHMYSDDTQTNWNGVIGRFCLEASAPLRITDLKITPDIENKKAVCKIKLNRAPKSGNVSLDLFISKEENGKTEALPPAGLTLKSDSTLTATYNFSDISLWDEYHQPLYKINAVVSDGKQADNRSTTFGMRKFATRGTQFTINGRTTFLRGKHDGCVFPLTGFPPMDTAGWMRVFLIAKSYGINHYRFHTWCPPEAAFTAADHLGIYLQPELPFWGGLDADSTATMLTKEGIALLKNYANHPSFVMFGMGNEIWSGHERVKKVLTALKQSDSRPLYSEGSNNNIGYALSIDEEDYHVAARTPFAHDSILTHIRLIHAFCDSKDGGILNTVSPSTQINYDYGVTHITKPLISHEIGQYQVYPDYKEIAKYTGVLNAANLEEFRDRLTKADMIDQNQAFTKASGALAALCYRAEIEAALRTKGMAGFHLLDLQDYPGQGTALVGILDAFMDSKEVISRDEWSHFCNDVVPLLSFEKYCWSDQETFSANVEVANYSDKTIHNNISWKLVGENGRVWREGKLKKRDIANGQLSNQGTISFSFSSMQTPERLNLEISIDSTTYRNNYPIWLYPTPETIEADPAIIVTESLNKETMALLKNGGNVLLFPQPDSVAHNSVKGLFNPEFWNFGMFKSISESNKKPVSPGTMGLLMDPMHPLFDLFPTDFYTNWQWWSIIRNSNPLNLNTTSKAYRPIVQVIDNLERNNKFGLIFEFKMGKGKLLICMSQLGKIADKPEANQLYRSILDYMHSEKFNPEFSINEEELRTLLK</sequence>
<evidence type="ECO:0000256" key="2">
    <source>
        <dbReference type="SAM" id="SignalP"/>
    </source>
</evidence>
<dbReference type="GO" id="GO:0004553">
    <property type="term" value="F:hydrolase activity, hydrolyzing O-glycosyl compounds"/>
    <property type="evidence" value="ECO:0007669"/>
    <property type="project" value="InterPro"/>
</dbReference>
<dbReference type="Pfam" id="PF00703">
    <property type="entry name" value="Glyco_hydro_2"/>
    <property type="match status" value="1"/>
</dbReference>
<feature type="chain" id="PRO_5007904790" evidence="2">
    <location>
        <begin position="29"/>
        <end position="938"/>
    </location>
</feature>
<dbReference type="Gene3D" id="3.20.20.80">
    <property type="entry name" value="Glycosidases"/>
    <property type="match status" value="1"/>
</dbReference>
<reference evidence="6" key="1">
    <citation type="submission" date="2016-04" db="EMBL/GenBank/DDBJ databases">
        <title>Draft genome sequence of Paludibacter jiangxiensis strain NM7.</title>
        <authorList>
            <person name="Qiu Y."/>
            <person name="Matsuura N."/>
            <person name="Ohashi A."/>
            <person name="Tourlousse M.D."/>
            <person name="Sekiguchi Y."/>
        </authorList>
    </citation>
    <scope>NUCLEOTIDE SEQUENCE [LARGE SCALE GENOMIC DNA]</scope>
    <source>
        <strain evidence="6">NM7</strain>
    </source>
</reference>
<dbReference type="InterPro" id="IPR008979">
    <property type="entry name" value="Galactose-bd-like_sf"/>
</dbReference>
<dbReference type="RefSeq" id="WP_068701137.1">
    <property type="nucleotide sequence ID" value="NZ_BDCR01000001.1"/>
</dbReference>
<dbReference type="OrthoDB" id="9814867at2"/>
<keyword evidence="5" id="KW-0378">Hydrolase</keyword>
<dbReference type="Gene3D" id="2.60.120.260">
    <property type="entry name" value="Galactose-binding domain-like"/>
    <property type="match status" value="1"/>
</dbReference>
<keyword evidence="6" id="KW-1185">Reference proteome</keyword>
<dbReference type="GO" id="GO:0005975">
    <property type="term" value="P:carbohydrate metabolic process"/>
    <property type="evidence" value="ECO:0007669"/>
    <property type="project" value="InterPro"/>
</dbReference>
<evidence type="ECO:0000259" key="3">
    <source>
        <dbReference type="Pfam" id="PF00703"/>
    </source>
</evidence>
<dbReference type="PANTHER" id="PTHR42732:SF1">
    <property type="entry name" value="BETA-MANNOSIDASE"/>
    <property type="match status" value="1"/>
</dbReference>
<dbReference type="PANTHER" id="PTHR42732">
    <property type="entry name" value="BETA-GALACTOSIDASE"/>
    <property type="match status" value="1"/>
</dbReference>
<feature type="signal peptide" evidence="2">
    <location>
        <begin position="1"/>
        <end position="28"/>
    </location>
</feature>
<keyword evidence="2" id="KW-0732">Signal</keyword>
<dbReference type="Proteomes" id="UP000076586">
    <property type="component" value="Unassembled WGS sequence"/>
</dbReference>
<dbReference type="InterPro" id="IPR006102">
    <property type="entry name" value="Ig-like_GH2"/>
</dbReference>
<dbReference type="Pfam" id="PF02837">
    <property type="entry name" value="Glyco_hydro_2_N"/>
    <property type="match status" value="1"/>
</dbReference>
<accession>A0A170Y7Y4</accession>
<feature type="domain" description="Glycosyl hydrolases family 2 sugar binding" evidence="4">
    <location>
        <begin position="39"/>
        <end position="165"/>
    </location>
</feature>
<proteinExistence type="inferred from homology"/>